<proteinExistence type="predicted"/>
<dbReference type="AlphaFoldDB" id="G9YS95"/>
<sequence>MFCLLFYHRSVKVSLDKFFKKDERLDCAPLKPLYHTAKSGACKALSAGSAM</sequence>
<evidence type="ECO:0000313" key="1">
    <source>
        <dbReference type="EMBL" id="EHM46461.1"/>
    </source>
</evidence>
<dbReference type="Proteomes" id="UP000004459">
    <property type="component" value="Unassembled WGS sequence"/>
</dbReference>
<dbReference type="EMBL" id="AGCK01000206">
    <property type="protein sequence ID" value="EHM46461.1"/>
    <property type="molecule type" value="Genomic_DNA"/>
</dbReference>
<organism evidence="1 2">
    <name type="scientific">Flavonifractor plautii ATCC 29863</name>
    <dbReference type="NCBI Taxonomy" id="411475"/>
    <lineage>
        <taxon>Bacteria</taxon>
        <taxon>Bacillati</taxon>
        <taxon>Bacillota</taxon>
        <taxon>Clostridia</taxon>
        <taxon>Eubacteriales</taxon>
        <taxon>Oscillospiraceae</taxon>
        <taxon>Flavonifractor</taxon>
    </lineage>
</organism>
<dbReference type="HOGENOM" id="CLU_3099064_0_0_9"/>
<protein>
    <submittedName>
        <fullName evidence="1">Uncharacterized protein</fullName>
    </submittedName>
</protein>
<name>G9YS95_FLAPL</name>
<evidence type="ECO:0000313" key="2">
    <source>
        <dbReference type="Proteomes" id="UP000004459"/>
    </source>
</evidence>
<comment type="caution">
    <text evidence="1">The sequence shown here is derived from an EMBL/GenBank/DDBJ whole genome shotgun (WGS) entry which is preliminary data.</text>
</comment>
<reference evidence="1 2" key="1">
    <citation type="submission" date="2011-08" db="EMBL/GenBank/DDBJ databases">
        <authorList>
            <person name="Weinstock G."/>
            <person name="Sodergren E."/>
            <person name="Clifton S."/>
            <person name="Fulton L."/>
            <person name="Fulton B."/>
            <person name="Courtney L."/>
            <person name="Fronick C."/>
            <person name="Harrison M."/>
            <person name="Strong C."/>
            <person name="Farmer C."/>
            <person name="Delahaunty K."/>
            <person name="Markovic C."/>
            <person name="Hall O."/>
            <person name="Minx P."/>
            <person name="Tomlinson C."/>
            <person name="Mitreva M."/>
            <person name="Hou S."/>
            <person name="Chen J."/>
            <person name="Wollam A."/>
            <person name="Pepin K.H."/>
            <person name="Johnson M."/>
            <person name="Bhonagiri V."/>
            <person name="Zhang X."/>
            <person name="Suruliraj S."/>
            <person name="Warren W."/>
            <person name="Chinwalla A."/>
            <person name="Mardis E.R."/>
            <person name="Wilson R.K."/>
        </authorList>
    </citation>
    <scope>NUCLEOTIDE SEQUENCE [LARGE SCALE GENOMIC DNA]</scope>
    <source>
        <strain evidence="1 2">ATCC 29863</strain>
    </source>
</reference>
<accession>G9YS95</accession>
<gene>
    <name evidence="1" type="ORF">HMPREF0372_02402</name>
</gene>